<feature type="chain" id="PRO_5016598142" description="DUF922 domain-containing protein" evidence="1">
    <location>
        <begin position="23"/>
        <end position="364"/>
    </location>
</feature>
<evidence type="ECO:0000256" key="1">
    <source>
        <dbReference type="SAM" id="SignalP"/>
    </source>
</evidence>
<comment type="caution">
    <text evidence="2">The sequence shown here is derived from an EMBL/GenBank/DDBJ whole genome shotgun (WGS) entry which is preliminary data.</text>
</comment>
<proteinExistence type="predicted"/>
<organism evidence="2 3">
    <name type="scientific">Mucilaginibacter conchicola</name>
    <dbReference type="NCBI Taxonomy" id="2303333"/>
    <lineage>
        <taxon>Bacteria</taxon>
        <taxon>Pseudomonadati</taxon>
        <taxon>Bacteroidota</taxon>
        <taxon>Sphingobacteriia</taxon>
        <taxon>Sphingobacteriales</taxon>
        <taxon>Sphingobacteriaceae</taxon>
        <taxon>Mucilaginibacter</taxon>
    </lineage>
</organism>
<sequence>MIKKLSILVGYLMQLPVFFAVAQQQNPALIELRSTAVTVKPTEFYLKEINDERKNKAALGRMQLYKGGPFTSSYAINFKGGSAALISFIKNNTGANYKLRPVILTINELSVNEEPAVNGAVKGSVKITLAFALEGTYVPVKLTSYNTTTTYQRPAGPAQYIEPILNKAITNGVSFFDNWVNSQADTNIKLARKVNLSFTDYDENGEGDTIYYKVDRPLKWDDFKAKPLRGSTKGAEIFSYIGYDQSVDVRNSTIFLSIALKSWVAKSACWVLPGMQTDYALNHEQRHFDITRLVTGHFKNRLKTITMAPDTYEGELNTAYLDALRELVSMQKQYDNETSHSGNVTAQEQWNNRIDKELTASGIK</sequence>
<evidence type="ECO:0000313" key="2">
    <source>
        <dbReference type="EMBL" id="RFZ95193.1"/>
    </source>
</evidence>
<dbReference type="OrthoDB" id="5431540at2"/>
<keyword evidence="3" id="KW-1185">Reference proteome</keyword>
<evidence type="ECO:0008006" key="4">
    <source>
        <dbReference type="Google" id="ProtNLM"/>
    </source>
</evidence>
<evidence type="ECO:0000313" key="3">
    <source>
        <dbReference type="Proteomes" id="UP000264217"/>
    </source>
</evidence>
<dbReference type="Proteomes" id="UP000264217">
    <property type="component" value="Unassembled WGS sequence"/>
</dbReference>
<name>A0A372NYK3_9SPHI</name>
<gene>
    <name evidence="2" type="ORF">D0C36_06605</name>
</gene>
<dbReference type="RefSeq" id="WP_117390755.1">
    <property type="nucleotide sequence ID" value="NZ_QWDC01000001.1"/>
</dbReference>
<dbReference type="EMBL" id="QWDC01000001">
    <property type="protein sequence ID" value="RFZ95193.1"/>
    <property type="molecule type" value="Genomic_DNA"/>
</dbReference>
<protein>
    <recommendedName>
        <fullName evidence="4">DUF922 domain-containing protein</fullName>
    </recommendedName>
</protein>
<dbReference type="AlphaFoldDB" id="A0A372NYK3"/>
<feature type="signal peptide" evidence="1">
    <location>
        <begin position="1"/>
        <end position="22"/>
    </location>
</feature>
<reference evidence="2 3" key="1">
    <citation type="submission" date="2018-08" db="EMBL/GenBank/DDBJ databases">
        <title>Mucilaginibacter sp. MYSH2.</title>
        <authorList>
            <person name="Seo T."/>
        </authorList>
    </citation>
    <scope>NUCLEOTIDE SEQUENCE [LARGE SCALE GENOMIC DNA]</scope>
    <source>
        <strain evidence="2 3">MYSH2</strain>
    </source>
</reference>
<keyword evidence="1" id="KW-0732">Signal</keyword>
<accession>A0A372NYK3</accession>